<protein>
    <submittedName>
        <fullName evidence="1">DUF2292 domain-containing protein</fullName>
    </submittedName>
</protein>
<comment type="caution">
    <text evidence="1">The sequence shown here is derived from an EMBL/GenBank/DDBJ whole genome shotgun (WGS) entry which is preliminary data.</text>
</comment>
<sequence>MSNIPKDAVVLDELIRLLRSLIGHVEFGSIELIFHNGKLVQLEKSEKIRFDKP</sequence>
<proteinExistence type="predicted"/>
<name>A0ABQ3L0B6_9ALTE</name>
<keyword evidence="2" id="KW-1185">Reference proteome</keyword>
<gene>
    <name evidence="1" type="ORF">GCM10010919_22280</name>
</gene>
<dbReference type="EMBL" id="BNAO01000005">
    <property type="protein sequence ID" value="GHG71196.1"/>
    <property type="molecule type" value="Genomic_DNA"/>
</dbReference>
<reference evidence="2" key="1">
    <citation type="journal article" date="2019" name="Int. J. Syst. Evol. Microbiol.">
        <title>The Global Catalogue of Microorganisms (GCM) 10K type strain sequencing project: providing services to taxonomists for standard genome sequencing and annotation.</title>
        <authorList>
            <consortium name="The Broad Institute Genomics Platform"/>
            <consortium name="The Broad Institute Genome Sequencing Center for Infectious Disease"/>
            <person name="Wu L."/>
            <person name="Ma J."/>
        </authorList>
    </citation>
    <scope>NUCLEOTIDE SEQUENCE [LARGE SCALE GENOMIC DNA]</scope>
    <source>
        <strain evidence="2">CGMCC 1.7003</strain>
    </source>
</reference>
<organism evidence="1 2">
    <name type="scientific">Alishewanella longhuensis</name>
    <dbReference type="NCBI Taxonomy" id="1091037"/>
    <lineage>
        <taxon>Bacteria</taxon>
        <taxon>Pseudomonadati</taxon>
        <taxon>Pseudomonadota</taxon>
        <taxon>Gammaproteobacteria</taxon>
        <taxon>Alteromonadales</taxon>
        <taxon>Alteromonadaceae</taxon>
        <taxon>Alishewanella</taxon>
    </lineage>
</organism>
<accession>A0ABQ3L0B6</accession>
<dbReference type="Proteomes" id="UP000659697">
    <property type="component" value="Unassembled WGS sequence"/>
</dbReference>
<evidence type="ECO:0000313" key="1">
    <source>
        <dbReference type="EMBL" id="GHG71196.1"/>
    </source>
</evidence>
<dbReference type="Pfam" id="PF10055">
    <property type="entry name" value="DUF2292"/>
    <property type="match status" value="1"/>
</dbReference>
<evidence type="ECO:0000313" key="2">
    <source>
        <dbReference type="Proteomes" id="UP000659697"/>
    </source>
</evidence>
<dbReference type="RefSeq" id="WP_189433090.1">
    <property type="nucleotide sequence ID" value="NZ_BNAO01000005.1"/>
</dbReference>
<dbReference type="InterPro" id="IPR018743">
    <property type="entry name" value="DUF2292"/>
</dbReference>